<organism evidence="2 3">
    <name type="scientific">Aaosphaeria arxii CBS 175.79</name>
    <dbReference type="NCBI Taxonomy" id="1450172"/>
    <lineage>
        <taxon>Eukaryota</taxon>
        <taxon>Fungi</taxon>
        <taxon>Dikarya</taxon>
        <taxon>Ascomycota</taxon>
        <taxon>Pezizomycotina</taxon>
        <taxon>Dothideomycetes</taxon>
        <taxon>Pleosporomycetidae</taxon>
        <taxon>Pleosporales</taxon>
        <taxon>Pleosporales incertae sedis</taxon>
        <taxon>Aaosphaeria</taxon>
    </lineage>
</organism>
<dbReference type="OrthoDB" id="10260961at2759"/>
<evidence type="ECO:0008006" key="4">
    <source>
        <dbReference type="Google" id="ProtNLM"/>
    </source>
</evidence>
<proteinExistence type="predicted"/>
<keyword evidence="3" id="KW-1185">Reference proteome</keyword>
<protein>
    <recommendedName>
        <fullName evidence="4">Alpha/beta-hydrolase</fullName>
    </recommendedName>
</protein>
<dbReference type="GeneID" id="54282233"/>
<sequence length="414" mass="45854">MHHAPEPHYSFTIPSIHDDTPLDCRIYHPSILLQVHSGATEDHKRWRRRGIVMAHPYAPMGGSHDDRIVGIVVAEFLALGYVVGTFNFRGAHGSKGHTSWSGKPEADDYISFAALFILYLSQLRAFPSIDANTPTESSVSTPASPRTEASSYTTDEYPIVILGGYSYGSTILRSLPPIPSILQPFHAPVQGSSASEIILRAHKLSEQINQDWLTLARDYHYRRGRGHEAKLSVTMGGEETCPEQRRNSRENRSSVDGTGRLELGTRLRSMSHLRVKEALGPIAKATTANAPVTRASIEMPDVRYLLISPLTFPISTLAAPGLAGLPNMGLKFWSKEKDGDSEVFGKHKCLAVNGDQDIFTSAKKIQHWAERISEESGSDFTHVEIAGAGHFWVEEGVEEQLRSALRDWEVHIRD</sequence>
<reference evidence="2" key="1">
    <citation type="journal article" date="2020" name="Stud. Mycol.">
        <title>101 Dothideomycetes genomes: a test case for predicting lifestyles and emergence of pathogens.</title>
        <authorList>
            <person name="Haridas S."/>
            <person name="Albert R."/>
            <person name="Binder M."/>
            <person name="Bloem J."/>
            <person name="Labutti K."/>
            <person name="Salamov A."/>
            <person name="Andreopoulos B."/>
            <person name="Baker S."/>
            <person name="Barry K."/>
            <person name="Bills G."/>
            <person name="Bluhm B."/>
            <person name="Cannon C."/>
            <person name="Castanera R."/>
            <person name="Culley D."/>
            <person name="Daum C."/>
            <person name="Ezra D."/>
            <person name="Gonzalez J."/>
            <person name="Henrissat B."/>
            <person name="Kuo A."/>
            <person name="Liang C."/>
            <person name="Lipzen A."/>
            <person name="Lutzoni F."/>
            <person name="Magnuson J."/>
            <person name="Mondo S."/>
            <person name="Nolan M."/>
            <person name="Ohm R."/>
            <person name="Pangilinan J."/>
            <person name="Park H.-J."/>
            <person name="Ramirez L."/>
            <person name="Alfaro M."/>
            <person name="Sun H."/>
            <person name="Tritt A."/>
            <person name="Yoshinaga Y."/>
            <person name="Zwiers L.-H."/>
            <person name="Turgeon B."/>
            <person name="Goodwin S."/>
            <person name="Spatafora J."/>
            <person name="Crous P."/>
            <person name="Grigoriev I."/>
        </authorList>
    </citation>
    <scope>NUCLEOTIDE SEQUENCE</scope>
    <source>
        <strain evidence="2">CBS 175.79</strain>
    </source>
</reference>
<dbReference type="PANTHER" id="PTHR42103:SF2">
    <property type="entry name" value="AB HYDROLASE-1 DOMAIN-CONTAINING PROTEIN"/>
    <property type="match status" value="1"/>
</dbReference>
<dbReference type="PANTHER" id="PTHR42103">
    <property type="entry name" value="ALPHA/BETA-HYDROLASES SUPERFAMILY PROTEIN"/>
    <property type="match status" value="1"/>
</dbReference>
<dbReference type="EMBL" id="ML978066">
    <property type="protein sequence ID" value="KAF2021961.1"/>
    <property type="molecule type" value="Genomic_DNA"/>
</dbReference>
<accession>A0A6A5YB86</accession>
<evidence type="ECO:0000313" key="3">
    <source>
        <dbReference type="Proteomes" id="UP000799778"/>
    </source>
</evidence>
<name>A0A6A5YB86_9PLEO</name>
<feature type="compositionally biased region" description="Basic and acidic residues" evidence="1">
    <location>
        <begin position="242"/>
        <end position="253"/>
    </location>
</feature>
<dbReference type="SUPFAM" id="SSF53474">
    <property type="entry name" value="alpha/beta-Hydrolases"/>
    <property type="match status" value="1"/>
</dbReference>
<dbReference type="InterPro" id="IPR029058">
    <property type="entry name" value="AB_hydrolase_fold"/>
</dbReference>
<gene>
    <name evidence="2" type="ORF">BU24DRAFT_384313</name>
</gene>
<dbReference type="Gene3D" id="3.40.50.1820">
    <property type="entry name" value="alpha/beta hydrolase"/>
    <property type="match status" value="1"/>
</dbReference>
<feature type="region of interest" description="Disordered" evidence="1">
    <location>
        <begin position="234"/>
        <end position="259"/>
    </location>
</feature>
<evidence type="ECO:0000256" key="1">
    <source>
        <dbReference type="SAM" id="MobiDB-lite"/>
    </source>
</evidence>
<dbReference type="Proteomes" id="UP000799778">
    <property type="component" value="Unassembled WGS sequence"/>
</dbReference>
<dbReference type="AlphaFoldDB" id="A0A6A5YB86"/>
<dbReference type="RefSeq" id="XP_033390300.1">
    <property type="nucleotide sequence ID" value="XM_033524836.1"/>
</dbReference>
<evidence type="ECO:0000313" key="2">
    <source>
        <dbReference type="EMBL" id="KAF2021961.1"/>
    </source>
</evidence>